<accession>A0ABQ1IGA2</accession>
<comment type="caution">
    <text evidence="2">The sequence shown here is derived from an EMBL/GenBank/DDBJ whole genome shotgun (WGS) entry which is preliminary data.</text>
</comment>
<dbReference type="Proteomes" id="UP000646152">
    <property type="component" value="Unassembled WGS sequence"/>
</dbReference>
<evidence type="ECO:0000313" key="3">
    <source>
        <dbReference type="Proteomes" id="UP000646152"/>
    </source>
</evidence>
<keyword evidence="3" id="KW-1185">Reference proteome</keyword>
<sequence>MPSHHYLTDEELAMLNQLYQDSGSSALMTLPLMMDANIGPLLEQAATLELKLEIGKIKLSFPVALSHPAASQEPVELSPPNIITNGGHPRAWRLPHPQNIKLYRPNGQPLMAEIRDLSINGMRLLSARPLFKPSPSRQVHKKILLELGQEQQLGLQLSLVRQRKGPHFWLSAVQFELAPGDKAALSDFVFQGFLARINKQQEP</sequence>
<dbReference type="RefSeq" id="WP_188629056.1">
    <property type="nucleotide sequence ID" value="NZ_BMKE01000006.1"/>
</dbReference>
<name>A0ABQ1IGA2_9GAMM</name>
<feature type="domain" description="PilZ" evidence="1">
    <location>
        <begin position="90"/>
        <end position="191"/>
    </location>
</feature>
<evidence type="ECO:0000259" key="1">
    <source>
        <dbReference type="Pfam" id="PF07238"/>
    </source>
</evidence>
<gene>
    <name evidence="2" type="ORF">GCM10011502_10600</name>
</gene>
<dbReference type="Gene3D" id="2.40.10.220">
    <property type="entry name" value="predicted glycosyltransferase like domains"/>
    <property type="match status" value="1"/>
</dbReference>
<dbReference type="EMBL" id="BMKE01000006">
    <property type="protein sequence ID" value="GGB39193.1"/>
    <property type="molecule type" value="Genomic_DNA"/>
</dbReference>
<dbReference type="InterPro" id="IPR009875">
    <property type="entry name" value="PilZ_domain"/>
</dbReference>
<organism evidence="2 3">
    <name type="scientific">Oceanisphaera marina</name>
    <dbReference type="NCBI Taxonomy" id="2017550"/>
    <lineage>
        <taxon>Bacteria</taxon>
        <taxon>Pseudomonadati</taxon>
        <taxon>Pseudomonadota</taxon>
        <taxon>Gammaproteobacteria</taxon>
        <taxon>Aeromonadales</taxon>
        <taxon>Aeromonadaceae</taxon>
        <taxon>Oceanisphaera</taxon>
    </lineage>
</organism>
<dbReference type="Pfam" id="PF07238">
    <property type="entry name" value="PilZ"/>
    <property type="match status" value="1"/>
</dbReference>
<proteinExistence type="predicted"/>
<reference evidence="3" key="1">
    <citation type="journal article" date="2019" name="Int. J. Syst. Evol. Microbiol.">
        <title>The Global Catalogue of Microorganisms (GCM) 10K type strain sequencing project: providing services to taxonomists for standard genome sequencing and annotation.</title>
        <authorList>
            <consortium name="The Broad Institute Genomics Platform"/>
            <consortium name="The Broad Institute Genome Sequencing Center for Infectious Disease"/>
            <person name="Wu L."/>
            <person name="Ma J."/>
        </authorList>
    </citation>
    <scope>NUCLEOTIDE SEQUENCE [LARGE SCALE GENOMIC DNA]</scope>
    <source>
        <strain evidence="3">CGMCC 1.15923</strain>
    </source>
</reference>
<protein>
    <recommendedName>
        <fullName evidence="1">PilZ domain-containing protein</fullName>
    </recommendedName>
</protein>
<evidence type="ECO:0000313" key="2">
    <source>
        <dbReference type="EMBL" id="GGB39193.1"/>
    </source>
</evidence>